<name>A0ABS4H5H4_9BACL</name>
<keyword evidence="11" id="KW-1185">Reference proteome</keyword>
<dbReference type="PANTHER" id="PTHR43553">
    <property type="entry name" value="HEAVY METAL TRANSPORTER"/>
    <property type="match status" value="1"/>
</dbReference>
<dbReference type="InterPro" id="IPR003593">
    <property type="entry name" value="AAA+_ATPase"/>
</dbReference>
<evidence type="ECO:0000256" key="3">
    <source>
        <dbReference type="ARBA" id="ARBA00022448"/>
    </source>
</evidence>
<protein>
    <submittedName>
        <fullName evidence="10">Energy-coupling factor transport system ATP-binding protein</fullName>
        <ecNumber evidence="10">3.6.3.-</ecNumber>
    </submittedName>
</protein>
<dbReference type="Proteomes" id="UP001519273">
    <property type="component" value="Unassembled WGS sequence"/>
</dbReference>
<keyword evidence="5" id="KW-0547">Nucleotide-binding</keyword>
<dbReference type="SMART" id="SM00382">
    <property type="entry name" value="AAA"/>
    <property type="match status" value="1"/>
</dbReference>
<dbReference type="InterPro" id="IPR050095">
    <property type="entry name" value="ECF_ABC_transporter_ATP-bd"/>
</dbReference>
<keyword evidence="6 10" id="KW-0067">ATP-binding</keyword>
<feature type="domain" description="ABC transporter" evidence="9">
    <location>
        <begin position="2"/>
        <end position="226"/>
    </location>
</feature>
<keyword evidence="3" id="KW-0813">Transport</keyword>
<keyword evidence="10" id="KW-0378">Hydrolase</keyword>
<dbReference type="GO" id="GO:0016787">
    <property type="term" value="F:hydrolase activity"/>
    <property type="evidence" value="ECO:0007669"/>
    <property type="project" value="UniProtKB-KW"/>
</dbReference>
<dbReference type="SUPFAM" id="SSF52540">
    <property type="entry name" value="P-loop containing nucleoside triphosphate hydrolases"/>
    <property type="match status" value="1"/>
</dbReference>
<dbReference type="Gene3D" id="3.40.50.300">
    <property type="entry name" value="P-loop containing nucleotide triphosphate hydrolases"/>
    <property type="match status" value="1"/>
</dbReference>
<evidence type="ECO:0000256" key="4">
    <source>
        <dbReference type="ARBA" id="ARBA00022475"/>
    </source>
</evidence>
<keyword evidence="7" id="KW-1278">Translocase</keyword>
<dbReference type="Pfam" id="PF00005">
    <property type="entry name" value="ABC_tran"/>
    <property type="match status" value="1"/>
</dbReference>
<evidence type="ECO:0000256" key="5">
    <source>
        <dbReference type="ARBA" id="ARBA00022741"/>
    </source>
</evidence>
<evidence type="ECO:0000256" key="1">
    <source>
        <dbReference type="ARBA" id="ARBA00004202"/>
    </source>
</evidence>
<keyword evidence="4" id="KW-1003">Cell membrane</keyword>
<evidence type="ECO:0000256" key="6">
    <source>
        <dbReference type="ARBA" id="ARBA00022840"/>
    </source>
</evidence>
<evidence type="ECO:0000256" key="2">
    <source>
        <dbReference type="ARBA" id="ARBA00005417"/>
    </source>
</evidence>
<dbReference type="InterPro" id="IPR015856">
    <property type="entry name" value="ABC_transpr_CbiO/EcfA_su"/>
</dbReference>
<dbReference type="InterPro" id="IPR027417">
    <property type="entry name" value="P-loop_NTPase"/>
</dbReference>
<keyword evidence="8" id="KW-0472">Membrane</keyword>
<evidence type="ECO:0000313" key="11">
    <source>
        <dbReference type="Proteomes" id="UP001519273"/>
    </source>
</evidence>
<evidence type="ECO:0000313" key="10">
    <source>
        <dbReference type="EMBL" id="MBP1937632.1"/>
    </source>
</evidence>
<dbReference type="PROSITE" id="PS00211">
    <property type="entry name" value="ABC_TRANSPORTER_1"/>
    <property type="match status" value="1"/>
</dbReference>
<accession>A0ABS4H5H4</accession>
<evidence type="ECO:0000256" key="8">
    <source>
        <dbReference type="ARBA" id="ARBA00023136"/>
    </source>
</evidence>
<organism evidence="10 11">
    <name type="scientific">Paenibacillus sediminis</name>
    <dbReference type="NCBI Taxonomy" id="664909"/>
    <lineage>
        <taxon>Bacteria</taxon>
        <taxon>Bacillati</taxon>
        <taxon>Bacillota</taxon>
        <taxon>Bacilli</taxon>
        <taxon>Bacillales</taxon>
        <taxon>Paenibacillaceae</taxon>
        <taxon>Paenibacillus</taxon>
    </lineage>
</organism>
<evidence type="ECO:0000259" key="9">
    <source>
        <dbReference type="PROSITE" id="PS50893"/>
    </source>
</evidence>
<sequence length="251" mass="28244">MLKCEQVTYRYNETDGIFNISLNIEKGECVALIGLNGSGKSTLLHAMAGLINPQEGSIEWEGEAVRPPKVGIVFQHPDNQFITTSVLDEMVFGLENIGIPREEMLERALAALDQVGMRWALEKHPMQLSGGEKQRVALAAILAMEPDVLLLDEVTSMLDPVAREHFQQIILHLKQKGWTIMYTTHLVEEYLMADRFLMLDHGELVFDGDLEQLASSTQLPMPFTVELQRTFGLNVKASTWKECIDSLWTSN</sequence>
<reference evidence="10 11" key="1">
    <citation type="submission" date="2021-03" db="EMBL/GenBank/DDBJ databases">
        <title>Genomic Encyclopedia of Type Strains, Phase IV (KMG-IV): sequencing the most valuable type-strain genomes for metagenomic binning, comparative biology and taxonomic classification.</title>
        <authorList>
            <person name="Goeker M."/>
        </authorList>
    </citation>
    <scope>NUCLEOTIDE SEQUENCE [LARGE SCALE GENOMIC DNA]</scope>
    <source>
        <strain evidence="10 11">DSM 23491</strain>
    </source>
</reference>
<dbReference type="EMBL" id="JAGGKP010000006">
    <property type="protein sequence ID" value="MBP1937632.1"/>
    <property type="molecule type" value="Genomic_DNA"/>
</dbReference>
<dbReference type="RefSeq" id="WP_209850610.1">
    <property type="nucleotide sequence ID" value="NZ_CBCRVE010000007.1"/>
</dbReference>
<dbReference type="EC" id="3.6.3.-" evidence="10"/>
<comment type="caution">
    <text evidence="10">The sequence shown here is derived from an EMBL/GenBank/DDBJ whole genome shotgun (WGS) entry which is preliminary data.</text>
</comment>
<dbReference type="PROSITE" id="PS50893">
    <property type="entry name" value="ABC_TRANSPORTER_2"/>
    <property type="match status" value="1"/>
</dbReference>
<dbReference type="InterPro" id="IPR017871">
    <property type="entry name" value="ABC_transporter-like_CS"/>
</dbReference>
<proteinExistence type="inferred from homology"/>
<gene>
    <name evidence="10" type="ORF">J2Z20_002545</name>
</gene>
<dbReference type="InterPro" id="IPR003439">
    <property type="entry name" value="ABC_transporter-like_ATP-bd"/>
</dbReference>
<evidence type="ECO:0000256" key="7">
    <source>
        <dbReference type="ARBA" id="ARBA00022967"/>
    </source>
</evidence>
<comment type="subcellular location">
    <subcellularLocation>
        <location evidence="1">Cell membrane</location>
        <topology evidence="1">Peripheral membrane protein</topology>
    </subcellularLocation>
</comment>
<dbReference type="CDD" id="cd03225">
    <property type="entry name" value="ABC_cobalt_CbiO_domain1"/>
    <property type="match status" value="1"/>
</dbReference>
<comment type="similarity">
    <text evidence="2">Belongs to the ABC transporter superfamily.</text>
</comment>
<dbReference type="GO" id="GO:0005524">
    <property type="term" value="F:ATP binding"/>
    <property type="evidence" value="ECO:0007669"/>
    <property type="project" value="UniProtKB-KW"/>
</dbReference>